<dbReference type="Pfam" id="PF03060">
    <property type="entry name" value="NMO"/>
    <property type="match status" value="1"/>
</dbReference>
<keyword evidence="5" id="KW-0560">Oxidoreductase</keyword>
<keyword evidence="4" id="KW-0288">FMN</keyword>
<protein>
    <recommendedName>
        <fullName evidence="2">Probable nitronate monooxygenase</fullName>
    </recommendedName>
</protein>
<gene>
    <name evidence="6" type="ORF">CLCY_4c01520</name>
</gene>
<dbReference type="InterPro" id="IPR004136">
    <property type="entry name" value="NMO"/>
</dbReference>
<dbReference type="EMBL" id="LFVU01000024">
    <property type="protein sequence ID" value="KMT22179.1"/>
    <property type="molecule type" value="Genomic_DNA"/>
</dbReference>
<comment type="function">
    <text evidence="1">Nitronate monooxygenase that uses molecular oxygen to catalyze the oxidative denitrification of alkyl nitronates. Acts on propionate 3-nitronate (P3N), the presumed physiological substrate. Probably functions in the detoxification of P3N, a metabolic poison produced by plants and fungi as a defense mechanism.</text>
</comment>
<dbReference type="Gene3D" id="3.20.20.70">
    <property type="entry name" value="Aldolase class I"/>
    <property type="match status" value="1"/>
</dbReference>
<dbReference type="OrthoDB" id="9778912at2"/>
<dbReference type="PATRIC" id="fig|1121307.3.peg.1807"/>
<accession>A0A0J8DD54</accession>
<dbReference type="AlphaFoldDB" id="A0A0J8DD54"/>
<dbReference type="SUPFAM" id="SSF51412">
    <property type="entry name" value="Inosine monophosphate dehydrogenase (IMPDH)"/>
    <property type="match status" value="1"/>
</dbReference>
<dbReference type="InterPro" id="IPR013785">
    <property type="entry name" value="Aldolase_TIM"/>
</dbReference>
<reference evidence="6 7" key="1">
    <citation type="submission" date="2015-06" db="EMBL/GenBank/DDBJ databases">
        <title>Draft genome sequence of the purine-degrading Clostridium cylindrosporum HC-1 (DSM 605).</title>
        <authorList>
            <person name="Poehlein A."/>
            <person name="Schiel-Bengelsdorf B."/>
            <person name="Bengelsdorf F."/>
            <person name="Daniel R."/>
            <person name="Duerre P."/>
        </authorList>
    </citation>
    <scope>NUCLEOTIDE SEQUENCE [LARGE SCALE GENOMIC DNA]</scope>
    <source>
        <strain evidence="6 7">DSM 605</strain>
    </source>
</reference>
<evidence type="ECO:0000256" key="3">
    <source>
        <dbReference type="ARBA" id="ARBA00022630"/>
    </source>
</evidence>
<name>A0A0J8DD54_CLOCY</name>
<evidence type="ECO:0000256" key="4">
    <source>
        <dbReference type="ARBA" id="ARBA00022643"/>
    </source>
</evidence>
<evidence type="ECO:0000313" key="6">
    <source>
        <dbReference type="EMBL" id="KMT22179.1"/>
    </source>
</evidence>
<organism evidence="6 7">
    <name type="scientific">Clostridium cylindrosporum DSM 605</name>
    <dbReference type="NCBI Taxonomy" id="1121307"/>
    <lineage>
        <taxon>Bacteria</taxon>
        <taxon>Bacillati</taxon>
        <taxon>Bacillota</taxon>
        <taxon>Clostridia</taxon>
        <taxon>Eubacteriales</taxon>
        <taxon>Clostridiaceae</taxon>
        <taxon>Clostridium</taxon>
    </lineage>
</organism>
<dbReference type="Proteomes" id="UP000036756">
    <property type="component" value="Unassembled WGS sequence"/>
</dbReference>
<evidence type="ECO:0000256" key="5">
    <source>
        <dbReference type="ARBA" id="ARBA00023002"/>
    </source>
</evidence>
<dbReference type="RefSeq" id="WP_048570272.1">
    <property type="nucleotide sequence ID" value="NZ_LFVU01000024.1"/>
</dbReference>
<dbReference type="STRING" id="1121307.CLCY_4c01520"/>
<evidence type="ECO:0000313" key="7">
    <source>
        <dbReference type="Proteomes" id="UP000036756"/>
    </source>
</evidence>
<keyword evidence="6" id="KW-0223">Dioxygenase</keyword>
<keyword evidence="3" id="KW-0285">Flavoprotein</keyword>
<sequence length="355" mass="37886">MEFKPLKIGNLEASIPIIQGGMGVGVSLSKLAGAVAACGGIGTISAAHPGYDEPDFEQNPLEANLRALKRHVKEALKKAKNGLVAVNIMAAGNDYDELVKASTDAGANLIISGAGLPMSLPALCKGTATKIAPIVSSSKVSSLILKMWDKRHGTTADAVVFEGPDAGGHLGFKLDQIDSARENFYDEIVKILETIKPYEEKYEKSIPLIVAGGIFTGEDIAKVMKLGASGVQMGTRFVATHECDAHENFKMAYVNATKEDVGLVKSPVGLPGRGIRNRFAVEIETERKPVKKCYKCLQMCNPAEIPYCISGSLLSSVRGETKDALVFCGSNAYKIDKIVSVKELMDELVEGIKKA</sequence>
<proteinExistence type="predicted"/>
<evidence type="ECO:0000256" key="1">
    <source>
        <dbReference type="ARBA" id="ARBA00003535"/>
    </source>
</evidence>
<dbReference type="PANTHER" id="PTHR32332:SF18">
    <property type="entry name" value="2-NITROPROPANE DIOXYGENASE"/>
    <property type="match status" value="1"/>
</dbReference>
<dbReference type="GO" id="GO:0051213">
    <property type="term" value="F:dioxygenase activity"/>
    <property type="evidence" value="ECO:0007669"/>
    <property type="project" value="UniProtKB-KW"/>
</dbReference>
<dbReference type="CDD" id="cd04730">
    <property type="entry name" value="NPD_like"/>
    <property type="match status" value="1"/>
</dbReference>
<evidence type="ECO:0000256" key="2">
    <source>
        <dbReference type="ARBA" id="ARBA00013457"/>
    </source>
</evidence>
<keyword evidence="7" id="KW-1185">Reference proteome</keyword>
<comment type="caution">
    <text evidence="6">The sequence shown here is derived from an EMBL/GenBank/DDBJ whole genome shotgun (WGS) entry which is preliminary data.</text>
</comment>
<dbReference type="GO" id="GO:0018580">
    <property type="term" value="F:nitronate monooxygenase activity"/>
    <property type="evidence" value="ECO:0007669"/>
    <property type="project" value="InterPro"/>
</dbReference>
<dbReference type="PANTHER" id="PTHR32332">
    <property type="entry name" value="2-NITROPROPANE DIOXYGENASE"/>
    <property type="match status" value="1"/>
</dbReference>